<evidence type="ECO:0000313" key="10">
    <source>
        <dbReference type="Proteomes" id="UP000366872"/>
    </source>
</evidence>
<organism evidence="9 10">
    <name type="scientific">Pontiella desulfatans</name>
    <dbReference type="NCBI Taxonomy" id="2750659"/>
    <lineage>
        <taxon>Bacteria</taxon>
        <taxon>Pseudomonadati</taxon>
        <taxon>Kiritimatiellota</taxon>
        <taxon>Kiritimatiellia</taxon>
        <taxon>Kiritimatiellales</taxon>
        <taxon>Pontiellaceae</taxon>
        <taxon>Pontiella</taxon>
    </lineage>
</organism>
<evidence type="ECO:0000256" key="1">
    <source>
        <dbReference type="ARBA" id="ARBA00001913"/>
    </source>
</evidence>
<dbReference type="InterPro" id="IPR035874">
    <property type="entry name" value="IDS"/>
</dbReference>
<dbReference type="GO" id="GO:0005737">
    <property type="term" value="C:cytoplasm"/>
    <property type="evidence" value="ECO:0007669"/>
    <property type="project" value="TreeGrafter"/>
</dbReference>
<keyword evidence="5" id="KW-0378">Hydrolase</keyword>
<evidence type="ECO:0000256" key="6">
    <source>
        <dbReference type="ARBA" id="ARBA00022837"/>
    </source>
</evidence>
<dbReference type="RefSeq" id="WP_168442462.1">
    <property type="nucleotide sequence ID" value="NZ_CAAHFG010000002.1"/>
</dbReference>
<dbReference type="Proteomes" id="UP000366872">
    <property type="component" value="Unassembled WGS sequence"/>
</dbReference>
<dbReference type="GO" id="GO:0046872">
    <property type="term" value="F:metal ion binding"/>
    <property type="evidence" value="ECO:0007669"/>
    <property type="project" value="UniProtKB-KW"/>
</dbReference>
<keyword evidence="6" id="KW-0106">Calcium</keyword>
<comment type="cofactor">
    <cofactor evidence="1">
        <name>Ca(2+)</name>
        <dbReference type="ChEBI" id="CHEBI:29108"/>
    </cofactor>
</comment>
<dbReference type="Pfam" id="PF00884">
    <property type="entry name" value="Sulfatase"/>
    <property type="match status" value="1"/>
</dbReference>
<evidence type="ECO:0000256" key="2">
    <source>
        <dbReference type="ARBA" id="ARBA00008779"/>
    </source>
</evidence>
<dbReference type="PANTHER" id="PTHR45953">
    <property type="entry name" value="IDURONATE 2-SULFATASE"/>
    <property type="match status" value="1"/>
</dbReference>
<dbReference type="InterPro" id="IPR017850">
    <property type="entry name" value="Alkaline_phosphatase_core_sf"/>
</dbReference>
<dbReference type="EMBL" id="CAAHFG010000002">
    <property type="protein sequence ID" value="VGO15640.1"/>
    <property type="molecule type" value="Genomic_DNA"/>
</dbReference>
<dbReference type="InterPro" id="IPR000917">
    <property type="entry name" value="Sulfatase_N"/>
</dbReference>
<evidence type="ECO:0000259" key="8">
    <source>
        <dbReference type="Pfam" id="PF00884"/>
    </source>
</evidence>
<evidence type="ECO:0000256" key="5">
    <source>
        <dbReference type="ARBA" id="ARBA00022801"/>
    </source>
</evidence>
<dbReference type="GO" id="GO:0004423">
    <property type="term" value="F:iduronate-2-sulfatase activity"/>
    <property type="evidence" value="ECO:0007669"/>
    <property type="project" value="InterPro"/>
</dbReference>
<evidence type="ECO:0000256" key="3">
    <source>
        <dbReference type="ARBA" id="ARBA00022723"/>
    </source>
</evidence>
<evidence type="ECO:0000313" key="9">
    <source>
        <dbReference type="EMBL" id="VGO15640.1"/>
    </source>
</evidence>
<keyword evidence="10" id="KW-1185">Reference proteome</keyword>
<dbReference type="Gene3D" id="3.40.720.10">
    <property type="entry name" value="Alkaline Phosphatase, subunit A"/>
    <property type="match status" value="1"/>
</dbReference>
<feature type="chain" id="PRO_5028878267" evidence="7">
    <location>
        <begin position="20"/>
        <end position="467"/>
    </location>
</feature>
<protein>
    <submittedName>
        <fullName evidence="9">Choline-sulfatase</fullName>
    </submittedName>
</protein>
<comment type="similarity">
    <text evidence="2">Belongs to the sulfatase family.</text>
</comment>
<feature type="signal peptide" evidence="7">
    <location>
        <begin position="1"/>
        <end position="19"/>
    </location>
</feature>
<evidence type="ECO:0000256" key="7">
    <source>
        <dbReference type="SAM" id="SignalP"/>
    </source>
</evidence>
<dbReference type="AlphaFoldDB" id="A0A6C2U6J7"/>
<name>A0A6C2U6J7_PONDE</name>
<sequence length="467" mass="52451">MRKMIPVLAGVFAAGLVLAGASKPPEQLNVLFVVVDDLNVDMACYGHPVVQTPNIDRFRERGMVFNKAYSQYPLCNPSRNSFLTGLYPGTSGNLDNGQNIREVVPDVVTLPQVFKNNGYRAVTTGKVFHQKDPQSWSHISNVRTGGLLPTNKDPKFYFGWGDEGQTKGEGRMLADDTVKWFTWRSVEEGEEFLKDGRTARATVNRIDEAVESGEPFFIAAGFARPHDPYFAPKRFFDLYPLESLTLPVTPDDASEVPMYAFYDVFKKAFDSMDEQRKLEAMRAYYAGISYMDEQFGVVMDHMEAKGLLDNTVVVFMGDHGYQVGEKGYWNKAVLFERSCRAPLIIAAPNMKTAGGTCERIVEFIDVYPTLTELCGLQNPEGLDGTSLVPMLGNPNAERREMAYSYVNADRSVRDPRFRYIVWKGGGRALYDHSKDPGEHYNLAGNPEYAPVVQRMQKLVEAMPEPEK</sequence>
<accession>A0A6C2U6J7</accession>
<gene>
    <name evidence="9" type="primary">betC_71</name>
    <name evidence="9" type="ORF">PDESU_04225</name>
</gene>
<keyword evidence="4 7" id="KW-0732">Signal</keyword>
<evidence type="ECO:0000256" key="4">
    <source>
        <dbReference type="ARBA" id="ARBA00022729"/>
    </source>
</evidence>
<dbReference type="CDD" id="cd16030">
    <property type="entry name" value="iduronate-2-sulfatase"/>
    <property type="match status" value="1"/>
</dbReference>
<keyword evidence="3" id="KW-0479">Metal-binding</keyword>
<dbReference type="PANTHER" id="PTHR45953:SF1">
    <property type="entry name" value="IDURONATE 2-SULFATASE"/>
    <property type="match status" value="1"/>
</dbReference>
<reference evidence="9 10" key="1">
    <citation type="submission" date="2019-04" db="EMBL/GenBank/DDBJ databases">
        <authorList>
            <person name="Van Vliet M D."/>
        </authorList>
    </citation>
    <scope>NUCLEOTIDE SEQUENCE [LARGE SCALE GENOMIC DNA]</scope>
    <source>
        <strain evidence="9 10">F1</strain>
    </source>
</reference>
<dbReference type="SUPFAM" id="SSF53649">
    <property type="entry name" value="Alkaline phosphatase-like"/>
    <property type="match status" value="1"/>
</dbReference>
<feature type="domain" description="Sulfatase N-terminal" evidence="8">
    <location>
        <begin position="29"/>
        <end position="375"/>
    </location>
</feature>
<proteinExistence type="inferred from homology"/>